<feature type="compositionally biased region" description="Acidic residues" evidence="1">
    <location>
        <begin position="62"/>
        <end position="72"/>
    </location>
</feature>
<feature type="compositionally biased region" description="Low complexity" evidence="1">
    <location>
        <begin position="83"/>
        <end position="95"/>
    </location>
</feature>
<evidence type="ECO:0008006" key="4">
    <source>
        <dbReference type="Google" id="ProtNLM"/>
    </source>
</evidence>
<evidence type="ECO:0000256" key="1">
    <source>
        <dbReference type="SAM" id="MobiDB-lite"/>
    </source>
</evidence>
<comment type="caution">
    <text evidence="2">The sequence shown here is derived from an EMBL/GenBank/DDBJ whole genome shotgun (WGS) entry which is preliminary data.</text>
</comment>
<evidence type="ECO:0000313" key="3">
    <source>
        <dbReference type="Proteomes" id="UP001596113"/>
    </source>
</evidence>
<dbReference type="Proteomes" id="UP001596113">
    <property type="component" value="Unassembled WGS sequence"/>
</dbReference>
<organism evidence="2 3">
    <name type="scientific">Cohnella soli</name>
    <dbReference type="NCBI Taxonomy" id="425005"/>
    <lineage>
        <taxon>Bacteria</taxon>
        <taxon>Bacillati</taxon>
        <taxon>Bacillota</taxon>
        <taxon>Bacilli</taxon>
        <taxon>Bacillales</taxon>
        <taxon>Paenibacillaceae</taxon>
        <taxon>Cohnella</taxon>
    </lineage>
</organism>
<dbReference type="EMBL" id="JBHSMI010000005">
    <property type="protein sequence ID" value="MFC5401659.1"/>
    <property type="molecule type" value="Genomic_DNA"/>
</dbReference>
<sequence length="421" mass="45084">MPKHAELRKELEESRKSKGQPEAAGEVSDTAQSEQASDKKSIMKRLKAQGAVSVFPFLGGGGEEEEAPETEATELATEEPKATTEAANTAPVPESETPESESGEVESTETGTGQVDQSFHDRVKKMTDAANDPKWYDLPQHIENARYGKWDLSQQRERSGGRARDVSMEEDVRTNKIENEMNPGLFDVGQKAKNAINDVTSNPAQTAAGMVPVIGKGIKQKMAEKNDVKERDLLKGIAATTTSDSIRESTASQASAVGTKINNDRFKAGVGMVTGVVGDLVPGAGKIGSAVGAVAGLAADQVNKKEIAQVRSSRARAQARKDMGKAEFGEYENVDDFMNMEKQRKALVAAGKGGSAASASAPAVDSAEQVQRLTAHARGETAHHKFYKQRAKEVEKERAAAAKPKEEGTGVLSRIKNFFGR</sequence>
<accession>A0ABW0HMA1</accession>
<reference evidence="3" key="1">
    <citation type="journal article" date="2019" name="Int. J. Syst. Evol. Microbiol.">
        <title>The Global Catalogue of Microorganisms (GCM) 10K type strain sequencing project: providing services to taxonomists for standard genome sequencing and annotation.</title>
        <authorList>
            <consortium name="The Broad Institute Genomics Platform"/>
            <consortium name="The Broad Institute Genome Sequencing Center for Infectious Disease"/>
            <person name="Wu L."/>
            <person name="Ma J."/>
        </authorList>
    </citation>
    <scope>NUCLEOTIDE SEQUENCE [LARGE SCALE GENOMIC DNA]</scope>
    <source>
        <strain evidence="3">CGMCC 1.18575</strain>
    </source>
</reference>
<dbReference type="RefSeq" id="WP_378129431.1">
    <property type="nucleotide sequence ID" value="NZ_JBHSMI010000005.1"/>
</dbReference>
<keyword evidence="3" id="KW-1185">Reference proteome</keyword>
<name>A0ABW0HMA1_9BACL</name>
<feature type="region of interest" description="Disordered" evidence="1">
    <location>
        <begin position="55"/>
        <end position="119"/>
    </location>
</feature>
<feature type="region of interest" description="Disordered" evidence="1">
    <location>
        <begin position="1"/>
        <end position="42"/>
    </location>
</feature>
<protein>
    <recommendedName>
        <fullName evidence="4">Pre-toxin TG domain-containing protein</fullName>
    </recommendedName>
</protein>
<feature type="compositionally biased region" description="Basic and acidic residues" evidence="1">
    <location>
        <begin position="1"/>
        <end position="16"/>
    </location>
</feature>
<proteinExistence type="predicted"/>
<gene>
    <name evidence="2" type="ORF">ACFPOF_02845</name>
</gene>
<evidence type="ECO:0000313" key="2">
    <source>
        <dbReference type="EMBL" id="MFC5401659.1"/>
    </source>
</evidence>
<feature type="compositionally biased region" description="Acidic residues" evidence="1">
    <location>
        <begin position="96"/>
        <end position="107"/>
    </location>
</feature>